<dbReference type="InterPro" id="IPR017592">
    <property type="entry name" value="Pilus_assmbl_Flp-typ_CpaB"/>
</dbReference>
<dbReference type="EMBL" id="MOBU01000022">
    <property type="protein sequence ID" value="RON62215.1"/>
    <property type="molecule type" value="Genomic_DNA"/>
</dbReference>
<feature type="compositionally biased region" description="Basic and acidic residues" evidence="1">
    <location>
        <begin position="203"/>
        <end position="213"/>
    </location>
</feature>
<organism evidence="3 4">
    <name type="scientific">Pseudomonas fluorescens</name>
    <dbReference type="NCBI Taxonomy" id="294"/>
    <lineage>
        <taxon>Bacteria</taxon>
        <taxon>Pseudomonadati</taxon>
        <taxon>Pseudomonadota</taxon>
        <taxon>Gammaproteobacteria</taxon>
        <taxon>Pseudomonadales</taxon>
        <taxon>Pseudomonadaceae</taxon>
        <taxon>Pseudomonas</taxon>
    </lineage>
</organism>
<feature type="region of interest" description="Disordered" evidence="1">
    <location>
        <begin position="189"/>
        <end position="213"/>
    </location>
</feature>
<evidence type="ECO:0000256" key="1">
    <source>
        <dbReference type="SAM" id="MobiDB-lite"/>
    </source>
</evidence>
<feature type="region of interest" description="Disordered" evidence="1">
    <location>
        <begin position="282"/>
        <end position="301"/>
    </location>
</feature>
<dbReference type="CDD" id="cd11614">
    <property type="entry name" value="SAF_CpaB_FlgA_like"/>
    <property type="match status" value="1"/>
</dbReference>
<dbReference type="Proteomes" id="UP000285757">
    <property type="component" value="Unassembled WGS sequence"/>
</dbReference>
<feature type="domain" description="SAF" evidence="2">
    <location>
        <begin position="61"/>
        <end position="121"/>
    </location>
</feature>
<dbReference type="RefSeq" id="WP_123535779.1">
    <property type="nucleotide sequence ID" value="NZ_MOBU01000022.1"/>
</dbReference>
<protein>
    <submittedName>
        <fullName evidence="3">Flp pilus assembly protein CpaB</fullName>
    </submittedName>
</protein>
<evidence type="ECO:0000259" key="2">
    <source>
        <dbReference type="SMART" id="SM00858"/>
    </source>
</evidence>
<reference evidence="3 4" key="1">
    <citation type="submission" date="2016-10" db="EMBL/GenBank/DDBJ databases">
        <title>Comparative genome analysis of multiple Pseudomonas spp. focuses on biocontrol and plant growth promoting traits.</title>
        <authorList>
            <person name="Tao X.-Y."/>
            <person name="Taylor C.G."/>
        </authorList>
    </citation>
    <scope>NUCLEOTIDE SEQUENCE [LARGE SCALE GENOMIC DNA]</scope>
    <source>
        <strain evidence="3 4">24D3</strain>
    </source>
</reference>
<dbReference type="SMART" id="SM00858">
    <property type="entry name" value="SAF"/>
    <property type="match status" value="1"/>
</dbReference>
<evidence type="ECO:0000313" key="4">
    <source>
        <dbReference type="Proteomes" id="UP000285757"/>
    </source>
</evidence>
<gene>
    <name evidence="3" type="ORF">BK671_24370</name>
</gene>
<sequence>MNSRVTLGLAGLFLVGAIIAGYWGLTLSRQPAAEPAAAPVAVAVVPPTAAPAAPVEDPTRQPVVVLLRDIAPFVKITAADVAVEKLRTAPAGSLGNVDQVIGRTPWRSLSAGSWLSEESFESGSALARMIRPGERALAVAVDEVINAGGQLAPGDYVDVLLFLRKDENTPQASAQLVVPAVRVLVVGNQSGLTNDGQPGSPARSDDERLKQEQQRMAARSVVLAVPEPLLSRLMLASGAGVLRLAVRSADEQQLAKYWSGESDVATRLDSPRRELIEFSQLSMSAPPKPMTVAGQPAPRKATVEVIRGAETAQPTP</sequence>
<dbReference type="Pfam" id="PF08666">
    <property type="entry name" value="SAF"/>
    <property type="match status" value="1"/>
</dbReference>
<dbReference type="AlphaFoldDB" id="A0A423L1K9"/>
<accession>A0A423L1K9</accession>
<dbReference type="InterPro" id="IPR013974">
    <property type="entry name" value="SAF"/>
</dbReference>
<name>A0A423L1K9_PSEFL</name>
<dbReference type="InterPro" id="IPR031571">
    <property type="entry name" value="RcpC_dom"/>
</dbReference>
<dbReference type="Gene3D" id="3.90.1210.10">
    <property type="entry name" value="Antifreeze-like/N-acetylneuraminic acid synthase C-terminal domain"/>
    <property type="match status" value="1"/>
</dbReference>
<dbReference type="Pfam" id="PF16976">
    <property type="entry name" value="RcpC"/>
    <property type="match status" value="1"/>
</dbReference>
<dbReference type="NCBIfam" id="TIGR03177">
    <property type="entry name" value="pilus_cpaB"/>
    <property type="match status" value="1"/>
</dbReference>
<evidence type="ECO:0000313" key="3">
    <source>
        <dbReference type="EMBL" id="RON62215.1"/>
    </source>
</evidence>
<comment type="caution">
    <text evidence="3">The sequence shown here is derived from an EMBL/GenBank/DDBJ whole genome shotgun (WGS) entry which is preliminary data.</text>
</comment>
<proteinExistence type="predicted"/>